<evidence type="ECO:0000313" key="4">
    <source>
        <dbReference type="EMBL" id="EBR7427462.1"/>
    </source>
</evidence>
<keyword evidence="1" id="KW-0812">Transmembrane</keyword>
<dbReference type="EMBL" id="AAGEVG010000004">
    <property type="protein sequence ID" value="EBN1333580.1"/>
    <property type="molecule type" value="Genomic_DNA"/>
</dbReference>
<evidence type="ECO:0000259" key="2">
    <source>
        <dbReference type="Pfam" id="PF16327"/>
    </source>
</evidence>
<dbReference type="EMBL" id="AAGTGN010000027">
    <property type="protein sequence ID" value="EBR7427462.1"/>
    <property type="molecule type" value="Genomic_DNA"/>
</dbReference>
<dbReference type="GO" id="GO:0016829">
    <property type="term" value="F:lyase activity"/>
    <property type="evidence" value="ECO:0007669"/>
    <property type="project" value="UniProtKB-KW"/>
</dbReference>
<feature type="transmembrane region" description="Helical" evidence="1">
    <location>
        <begin position="76"/>
        <end position="97"/>
    </location>
</feature>
<organism evidence="4">
    <name type="scientific">Salmonella enterica</name>
    <name type="common">Salmonella choleraesuis</name>
    <dbReference type="NCBI Taxonomy" id="28901"/>
    <lineage>
        <taxon>Bacteria</taxon>
        <taxon>Pseudomonadati</taxon>
        <taxon>Pseudomonadota</taxon>
        <taxon>Gammaproteobacteria</taxon>
        <taxon>Enterobacterales</taxon>
        <taxon>Enterobacteriaceae</taxon>
        <taxon>Salmonella</taxon>
    </lineage>
</organism>
<reference evidence="4" key="2">
    <citation type="submission" date="2018-07" db="EMBL/GenBank/DDBJ databases">
        <authorList>
            <consortium name="GenomeTrakr network: Whole genome sequencing for foodborne pathogen traceback"/>
        </authorList>
    </citation>
    <scope>NUCLEOTIDE SEQUENCE</scope>
    <source>
        <strain evidence="4">CFSAN057106</strain>
    </source>
</reference>
<sequence length="270" mass="29974">MVHKQLGLGSISVGEPFFNTMFTWLMVPFALLLGVGPLVRWGRDRPRNIRKLLWAAVVTTLVLSVLLPWLLEDKIIAMTAVGMAMACWIAVLAVAEAVQRVSRGTKTSLSYWGMVAAHLGLAVTITGIAFSQNYSVERDVRMRAGDSVTIHDYRFTFREVRDITGPNYRGGVALIGVTRHGEPEAVLHAEKRLYNTSRMVMTEAAIDGGLTRDLYAALGEELDNGAWAVRLYYKPFVRWIWAGGLLMALGGLLCLADPRYRRRKPLPEAG</sequence>
<comment type="caution">
    <text evidence="4">The sequence shown here is derived from an EMBL/GenBank/DDBJ whole genome shotgun (WGS) entry which is preliminary data.</text>
</comment>
<evidence type="ECO:0000256" key="1">
    <source>
        <dbReference type="SAM" id="Phobius"/>
    </source>
</evidence>
<keyword evidence="1" id="KW-1133">Transmembrane helix</keyword>
<protein>
    <submittedName>
        <fullName evidence="4">Cytochrome c heme lyase subunit CcmF</fullName>
    </submittedName>
</protein>
<keyword evidence="1" id="KW-0472">Membrane</keyword>
<dbReference type="GO" id="GO:0015232">
    <property type="term" value="F:heme transmembrane transporter activity"/>
    <property type="evidence" value="ECO:0007669"/>
    <property type="project" value="InterPro"/>
</dbReference>
<name>A0A5U8EIN6_SALER</name>
<dbReference type="InterPro" id="IPR003568">
    <property type="entry name" value="Cyt_c_biogenesis_CcmF"/>
</dbReference>
<keyword evidence="4" id="KW-0456">Lyase</keyword>
<gene>
    <name evidence="4" type="ORF">BTE93_22450</name>
    <name evidence="3" type="ORF">DAC13_12980</name>
</gene>
<feature type="transmembrane region" description="Helical" evidence="1">
    <location>
        <begin position="52"/>
        <end position="70"/>
    </location>
</feature>
<evidence type="ECO:0000313" key="3">
    <source>
        <dbReference type="EMBL" id="EBN1333580.1"/>
    </source>
</evidence>
<proteinExistence type="predicted"/>
<dbReference type="GO" id="GO:0017004">
    <property type="term" value="P:cytochrome complex assembly"/>
    <property type="evidence" value="ECO:0007669"/>
    <property type="project" value="InterPro"/>
</dbReference>
<dbReference type="GO" id="GO:0016020">
    <property type="term" value="C:membrane"/>
    <property type="evidence" value="ECO:0007669"/>
    <property type="project" value="InterPro"/>
</dbReference>
<feature type="transmembrane region" description="Helical" evidence="1">
    <location>
        <begin position="236"/>
        <end position="256"/>
    </location>
</feature>
<dbReference type="PRINTS" id="PR01411">
    <property type="entry name" value="CCMFBIOGNSIS"/>
</dbReference>
<accession>A0A5U8EIN6</accession>
<feature type="transmembrane region" description="Helical" evidence="1">
    <location>
        <begin position="109"/>
        <end position="130"/>
    </location>
</feature>
<feature type="transmembrane region" description="Helical" evidence="1">
    <location>
        <begin position="20"/>
        <end position="40"/>
    </location>
</feature>
<dbReference type="InterPro" id="IPR032523">
    <property type="entry name" value="CcmF_C"/>
</dbReference>
<dbReference type="Pfam" id="PF16327">
    <property type="entry name" value="CcmF_C"/>
    <property type="match status" value="1"/>
</dbReference>
<dbReference type="AlphaFoldDB" id="A0A5U8EIN6"/>
<feature type="domain" description="Cytochrome c-type biogenesis protein CcmF C-terminal" evidence="2">
    <location>
        <begin position="1"/>
        <end position="257"/>
    </location>
</feature>
<reference evidence="3" key="1">
    <citation type="submission" date="2018-07" db="EMBL/GenBank/DDBJ databases">
        <authorList>
            <consortium name="PulseNet: The National Subtyping Network for Foodborne Disease Surveillance"/>
            <person name="Tarr C.L."/>
            <person name="Trees E."/>
            <person name="Katz L.S."/>
            <person name="Carleton-Romer H.A."/>
            <person name="Stroika S."/>
            <person name="Kucerova Z."/>
            <person name="Roache K.F."/>
            <person name="Sabol A.L."/>
            <person name="Besser J."/>
            <person name="Gerner-Smidt P."/>
        </authorList>
    </citation>
    <scope>NUCLEOTIDE SEQUENCE</scope>
    <source>
        <strain evidence="3">PNUSAS037140</strain>
    </source>
</reference>